<dbReference type="GO" id="GO:0007165">
    <property type="term" value="P:signal transduction"/>
    <property type="evidence" value="ECO:0007669"/>
    <property type="project" value="UniProtKB-KW"/>
</dbReference>
<dbReference type="Pfam" id="PF00015">
    <property type="entry name" value="MCPsignal"/>
    <property type="match status" value="1"/>
</dbReference>
<evidence type="ECO:0000256" key="2">
    <source>
        <dbReference type="ARBA" id="ARBA00029447"/>
    </source>
</evidence>
<reference evidence="5 6" key="1">
    <citation type="submission" date="2010-08" db="EMBL/GenBank/DDBJ databases">
        <title>The draft genome of Desulfovibrio fructosovorans JJ.</title>
        <authorList>
            <consortium name="US DOE Joint Genome Institute (JGI-PGF)"/>
            <person name="Lucas S."/>
            <person name="Copeland A."/>
            <person name="Lapidus A."/>
            <person name="Cheng J.-F."/>
            <person name="Bruce D."/>
            <person name="Goodwin L."/>
            <person name="Pitluck S."/>
            <person name="Land M.L."/>
            <person name="Hauser L."/>
            <person name="Chang Y.-J."/>
            <person name="Jeffries C."/>
            <person name="Wall J.D."/>
            <person name="Stahl D.A."/>
            <person name="Arkin A.P."/>
            <person name="Dehal P."/>
            <person name="Stolyar S.M."/>
            <person name="Hazen T.C."/>
            <person name="Woyke T.J."/>
        </authorList>
    </citation>
    <scope>NUCLEOTIDE SEQUENCE [LARGE SCALE GENOMIC DNA]</scope>
    <source>
        <strain evidence="5 6">JJ</strain>
    </source>
</reference>
<dbReference type="eggNOG" id="COG0840">
    <property type="taxonomic scope" value="Bacteria"/>
</dbReference>
<evidence type="ECO:0000259" key="4">
    <source>
        <dbReference type="PROSITE" id="PS50111"/>
    </source>
</evidence>
<proteinExistence type="inferred from homology"/>
<comment type="similarity">
    <text evidence="2">Belongs to the methyl-accepting chemotaxis (MCP) protein family.</text>
</comment>
<dbReference type="PANTHER" id="PTHR32089:SF112">
    <property type="entry name" value="LYSOZYME-LIKE PROTEIN-RELATED"/>
    <property type="match status" value="1"/>
</dbReference>
<evidence type="ECO:0000313" key="5">
    <source>
        <dbReference type="EMBL" id="EFL53078.1"/>
    </source>
</evidence>
<dbReference type="GO" id="GO:0016020">
    <property type="term" value="C:membrane"/>
    <property type="evidence" value="ECO:0007669"/>
    <property type="project" value="InterPro"/>
</dbReference>
<dbReference type="SMART" id="SM00283">
    <property type="entry name" value="MA"/>
    <property type="match status" value="1"/>
</dbReference>
<dbReference type="Proteomes" id="UP000006250">
    <property type="component" value="Unassembled WGS sequence"/>
</dbReference>
<dbReference type="InterPro" id="IPR004089">
    <property type="entry name" value="MCPsignal_dom"/>
</dbReference>
<evidence type="ECO:0000256" key="1">
    <source>
        <dbReference type="ARBA" id="ARBA00023224"/>
    </source>
</evidence>
<accession>E1JR77</accession>
<evidence type="ECO:0000256" key="3">
    <source>
        <dbReference type="PROSITE-ProRule" id="PRU00284"/>
    </source>
</evidence>
<dbReference type="EMBL" id="AECZ01000001">
    <property type="protein sequence ID" value="EFL53078.1"/>
    <property type="molecule type" value="Genomic_DNA"/>
</dbReference>
<dbReference type="PANTHER" id="PTHR32089">
    <property type="entry name" value="METHYL-ACCEPTING CHEMOTAXIS PROTEIN MCPB"/>
    <property type="match status" value="1"/>
</dbReference>
<feature type="domain" description="Methyl-accepting transducer" evidence="4">
    <location>
        <begin position="1"/>
        <end position="156"/>
    </location>
</feature>
<keyword evidence="1 3" id="KW-0807">Transducer</keyword>
<sequence>MVTSYDQLQKILSQLVRQVESISTVAGLISDVADQTNLLALNAAIEAARAGEAGRGFAVVADEVRKLAEKTLTATREVHATIQAISFCSKQAVASMASTRRELDTSFDLVQSVESKFKAIAGAMVTASRAIKDIAQRAEKHCATGFELNMCAINVTDNTEDMCEQVHDASRELHRLVGEAGKARLLAAASEATEPVALAEAK</sequence>
<protein>
    <submittedName>
        <fullName evidence="5">Methyl-accepting chemotaxis sensory transducer</fullName>
    </submittedName>
</protein>
<gene>
    <name evidence="5" type="ORF">DesfrDRAFT_0126</name>
</gene>
<keyword evidence="6" id="KW-1185">Reference proteome</keyword>
<dbReference type="AlphaFoldDB" id="E1JR77"/>
<name>E1JR77_SOLFR</name>
<dbReference type="STRING" id="596151.DesfrDRAFT_0126"/>
<dbReference type="PROSITE" id="PS50111">
    <property type="entry name" value="CHEMOTAXIS_TRANSDUC_2"/>
    <property type="match status" value="1"/>
</dbReference>
<dbReference type="Gene3D" id="1.10.287.950">
    <property type="entry name" value="Methyl-accepting chemotaxis protein"/>
    <property type="match status" value="1"/>
</dbReference>
<dbReference type="PRINTS" id="PR00260">
    <property type="entry name" value="CHEMTRNSDUCR"/>
</dbReference>
<comment type="caution">
    <text evidence="5">The sequence shown here is derived from an EMBL/GenBank/DDBJ whole genome shotgun (WGS) entry which is preliminary data.</text>
</comment>
<dbReference type="GO" id="GO:0004888">
    <property type="term" value="F:transmembrane signaling receptor activity"/>
    <property type="evidence" value="ECO:0007669"/>
    <property type="project" value="InterPro"/>
</dbReference>
<organism evidence="5 6">
    <name type="scientific">Solidesulfovibrio fructosivorans JJ]</name>
    <dbReference type="NCBI Taxonomy" id="596151"/>
    <lineage>
        <taxon>Bacteria</taxon>
        <taxon>Pseudomonadati</taxon>
        <taxon>Thermodesulfobacteriota</taxon>
        <taxon>Desulfovibrionia</taxon>
        <taxon>Desulfovibrionales</taxon>
        <taxon>Desulfovibrionaceae</taxon>
        <taxon>Solidesulfovibrio</taxon>
    </lineage>
</organism>
<dbReference type="SUPFAM" id="SSF58104">
    <property type="entry name" value="Methyl-accepting chemotaxis protein (MCP) signaling domain"/>
    <property type="match status" value="1"/>
</dbReference>
<evidence type="ECO:0000313" key="6">
    <source>
        <dbReference type="Proteomes" id="UP000006250"/>
    </source>
</evidence>
<dbReference type="GO" id="GO:0006935">
    <property type="term" value="P:chemotaxis"/>
    <property type="evidence" value="ECO:0007669"/>
    <property type="project" value="InterPro"/>
</dbReference>
<dbReference type="InterPro" id="IPR004090">
    <property type="entry name" value="Chemotax_Me-accpt_rcpt"/>
</dbReference>